<sequence>MYKPLTTITLVSLLALFFTPSPTSASASASVSSSASSSSSSSSSSLCHLDPSPLDLLARSSESDTLFPSAQSSFSDIAPQNSARAQKPMRSRESFHAGDLATARHPLPSPPSATPHTPTPPYMVPAGIMTQLGRPDIVFGIFPDEARERFSPSLTASVGDSFSEVEVMVIRGEERRERKCKERDGGLGVRDVIVGDGLDGLEMPFERIDAGGRLNIVGKI</sequence>
<feature type="compositionally biased region" description="Polar residues" evidence="1">
    <location>
        <begin position="67"/>
        <end position="84"/>
    </location>
</feature>
<accession>A0A166GL85</accession>
<name>A0A166GL85_9AGAM</name>
<keyword evidence="2" id="KW-0732">Signal</keyword>
<gene>
    <name evidence="3" type="ORF">SISSUDRAFT_1042294</name>
</gene>
<protein>
    <submittedName>
        <fullName evidence="3">Uncharacterized protein</fullName>
    </submittedName>
</protein>
<feature type="region of interest" description="Disordered" evidence="1">
    <location>
        <begin position="101"/>
        <end position="120"/>
    </location>
</feature>
<feature type="compositionally biased region" description="Low complexity" evidence="1">
    <location>
        <begin position="24"/>
        <end position="45"/>
    </location>
</feature>
<feature type="signal peptide" evidence="2">
    <location>
        <begin position="1"/>
        <end position="25"/>
    </location>
</feature>
<evidence type="ECO:0000313" key="3">
    <source>
        <dbReference type="EMBL" id="KZT41788.1"/>
    </source>
</evidence>
<evidence type="ECO:0000256" key="1">
    <source>
        <dbReference type="SAM" id="MobiDB-lite"/>
    </source>
</evidence>
<feature type="region of interest" description="Disordered" evidence="1">
    <location>
        <begin position="22"/>
        <end position="49"/>
    </location>
</feature>
<evidence type="ECO:0000313" key="4">
    <source>
        <dbReference type="Proteomes" id="UP000076798"/>
    </source>
</evidence>
<reference evidence="3 4" key="1">
    <citation type="journal article" date="2016" name="Mol. Biol. Evol.">
        <title>Comparative Genomics of Early-Diverging Mushroom-Forming Fungi Provides Insights into the Origins of Lignocellulose Decay Capabilities.</title>
        <authorList>
            <person name="Nagy L.G."/>
            <person name="Riley R."/>
            <person name="Tritt A."/>
            <person name="Adam C."/>
            <person name="Daum C."/>
            <person name="Floudas D."/>
            <person name="Sun H."/>
            <person name="Yadav J.S."/>
            <person name="Pangilinan J."/>
            <person name="Larsson K.H."/>
            <person name="Matsuura K."/>
            <person name="Barry K."/>
            <person name="Labutti K."/>
            <person name="Kuo R."/>
            <person name="Ohm R.A."/>
            <person name="Bhattacharya S.S."/>
            <person name="Shirouzu T."/>
            <person name="Yoshinaga Y."/>
            <person name="Martin F.M."/>
            <person name="Grigoriev I.V."/>
            <person name="Hibbett D.S."/>
        </authorList>
    </citation>
    <scope>NUCLEOTIDE SEQUENCE [LARGE SCALE GENOMIC DNA]</scope>
    <source>
        <strain evidence="3 4">HHB10207 ss-3</strain>
    </source>
</reference>
<dbReference type="AlphaFoldDB" id="A0A166GL85"/>
<feature type="compositionally biased region" description="Pro residues" evidence="1">
    <location>
        <begin position="107"/>
        <end position="120"/>
    </location>
</feature>
<feature type="chain" id="PRO_5007874019" evidence="2">
    <location>
        <begin position="26"/>
        <end position="220"/>
    </location>
</feature>
<feature type="region of interest" description="Disordered" evidence="1">
    <location>
        <begin position="67"/>
        <end position="93"/>
    </location>
</feature>
<dbReference type="Proteomes" id="UP000076798">
    <property type="component" value="Unassembled WGS sequence"/>
</dbReference>
<dbReference type="EMBL" id="KV428018">
    <property type="protein sequence ID" value="KZT41788.1"/>
    <property type="molecule type" value="Genomic_DNA"/>
</dbReference>
<organism evidence="3 4">
    <name type="scientific">Sistotremastrum suecicum HHB10207 ss-3</name>
    <dbReference type="NCBI Taxonomy" id="1314776"/>
    <lineage>
        <taxon>Eukaryota</taxon>
        <taxon>Fungi</taxon>
        <taxon>Dikarya</taxon>
        <taxon>Basidiomycota</taxon>
        <taxon>Agaricomycotina</taxon>
        <taxon>Agaricomycetes</taxon>
        <taxon>Sistotremastrales</taxon>
        <taxon>Sistotremastraceae</taxon>
        <taxon>Sistotremastrum</taxon>
    </lineage>
</organism>
<proteinExistence type="predicted"/>
<keyword evidence="4" id="KW-1185">Reference proteome</keyword>
<evidence type="ECO:0000256" key="2">
    <source>
        <dbReference type="SAM" id="SignalP"/>
    </source>
</evidence>